<gene>
    <name evidence="1" type="ORF">KP509_17G075100</name>
</gene>
<accession>A0A8T2SW73</accession>
<evidence type="ECO:0000313" key="1">
    <source>
        <dbReference type="EMBL" id="KAH7373791.1"/>
    </source>
</evidence>
<evidence type="ECO:0000313" key="2">
    <source>
        <dbReference type="Proteomes" id="UP000825935"/>
    </source>
</evidence>
<comment type="caution">
    <text evidence="1">The sequence shown here is derived from an EMBL/GenBank/DDBJ whole genome shotgun (WGS) entry which is preliminary data.</text>
</comment>
<protein>
    <submittedName>
        <fullName evidence="1">Uncharacterized protein</fullName>
    </submittedName>
</protein>
<dbReference type="EMBL" id="CM035422">
    <property type="protein sequence ID" value="KAH7373791.1"/>
    <property type="molecule type" value="Genomic_DNA"/>
</dbReference>
<proteinExistence type="predicted"/>
<dbReference type="AlphaFoldDB" id="A0A8T2SW73"/>
<organism evidence="1 2">
    <name type="scientific">Ceratopteris richardii</name>
    <name type="common">Triangle waterfern</name>
    <dbReference type="NCBI Taxonomy" id="49495"/>
    <lineage>
        <taxon>Eukaryota</taxon>
        <taxon>Viridiplantae</taxon>
        <taxon>Streptophyta</taxon>
        <taxon>Embryophyta</taxon>
        <taxon>Tracheophyta</taxon>
        <taxon>Polypodiopsida</taxon>
        <taxon>Polypodiidae</taxon>
        <taxon>Polypodiales</taxon>
        <taxon>Pteridineae</taxon>
        <taxon>Pteridaceae</taxon>
        <taxon>Parkerioideae</taxon>
        <taxon>Ceratopteris</taxon>
    </lineage>
</organism>
<keyword evidence="2" id="KW-1185">Reference proteome</keyword>
<dbReference type="Proteomes" id="UP000825935">
    <property type="component" value="Chromosome 17"/>
</dbReference>
<name>A0A8T2SW73_CERRI</name>
<dbReference type="OrthoDB" id="1749408at2759"/>
<sequence length="204" mass="23667">MMARREAFIIRITSAAKPLWTDAFWKILDNATVYYKGTWKMNAWNKFFSHAPLQTSSTTLSTLLISFKKTASLLKWNGRQRYTGNSFASLSPYWSFLANPPLAYSMGAAARYLNNKGIDTIAYCYDSKWEFLSFPSIRRIYAMGPTYISKSMQLALFVQQFQIPLSIDASDPWRDWLLAKHTRWWNGTTRTYYLSLADRTDITP</sequence>
<reference evidence="1" key="1">
    <citation type="submission" date="2021-08" db="EMBL/GenBank/DDBJ databases">
        <title>WGS assembly of Ceratopteris richardii.</title>
        <authorList>
            <person name="Marchant D.B."/>
            <person name="Chen G."/>
            <person name="Jenkins J."/>
            <person name="Shu S."/>
            <person name="Leebens-Mack J."/>
            <person name="Grimwood J."/>
            <person name="Schmutz J."/>
            <person name="Soltis P."/>
            <person name="Soltis D."/>
            <person name="Chen Z.-H."/>
        </authorList>
    </citation>
    <scope>NUCLEOTIDE SEQUENCE</scope>
    <source>
        <strain evidence="1">Whitten #5841</strain>
        <tissue evidence="1">Leaf</tissue>
    </source>
</reference>